<accession>A0ABS3NNU6</accession>
<dbReference type="InterPro" id="IPR017754">
    <property type="entry name" value="Agmatine_deiminase"/>
</dbReference>
<organism evidence="3 4">
    <name type="scientific">Psychrobacter coccoides</name>
    <dbReference type="NCBI Taxonomy" id="2818440"/>
    <lineage>
        <taxon>Bacteria</taxon>
        <taxon>Pseudomonadati</taxon>
        <taxon>Pseudomonadota</taxon>
        <taxon>Gammaproteobacteria</taxon>
        <taxon>Moraxellales</taxon>
        <taxon>Moraxellaceae</taxon>
        <taxon>Psychrobacter</taxon>
    </lineage>
</organism>
<dbReference type="Proteomes" id="UP000664554">
    <property type="component" value="Unassembled WGS sequence"/>
</dbReference>
<dbReference type="SUPFAM" id="SSF55909">
    <property type="entry name" value="Pentein"/>
    <property type="match status" value="1"/>
</dbReference>
<evidence type="ECO:0000256" key="2">
    <source>
        <dbReference type="HAMAP-Rule" id="MF_01841"/>
    </source>
</evidence>
<reference evidence="3 4" key="1">
    <citation type="submission" date="2021-03" db="EMBL/GenBank/DDBJ databases">
        <authorList>
            <person name="Shang D.-D."/>
            <person name="Du Z.-J."/>
            <person name="Chen G.-J."/>
        </authorList>
    </citation>
    <scope>NUCLEOTIDE SEQUENCE [LARGE SCALE GENOMIC DNA]</scope>
    <source>
        <strain evidence="3 4">F1192</strain>
    </source>
</reference>
<name>A0ABS3NNU6_9GAMM</name>
<keyword evidence="1 2" id="KW-0378">Hydrolase</keyword>
<feature type="active site" description="Amidino-cysteine intermediate" evidence="2">
    <location>
        <position position="368"/>
    </location>
</feature>
<dbReference type="PANTHER" id="PTHR31377:SF0">
    <property type="entry name" value="AGMATINE DEIMINASE-RELATED"/>
    <property type="match status" value="1"/>
</dbReference>
<keyword evidence="4" id="KW-1185">Reference proteome</keyword>
<dbReference type="Gene3D" id="3.75.10.10">
    <property type="entry name" value="L-arginine/glycine Amidinotransferase, Chain A"/>
    <property type="match status" value="1"/>
</dbReference>
<dbReference type="EC" id="3.5.3.12" evidence="2"/>
<dbReference type="NCBIfam" id="TIGR03380">
    <property type="entry name" value="agmatine_aguA"/>
    <property type="match status" value="1"/>
</dbReference>
<comment type="similarity">
    <text evidence="2">Belongs to the agmatine deiminase family.</text>
</comment>
<protein>
    <recommendedName>
        <fullName evidence="2">Putative agmatine deiminase</fullName>
        <ecNumber evidence="2">3.5.3.12</ecNumber>
    </recommendedName>
    <alternativeName>
        <fullName evidence="2">Agmatine iminohydrolase</fullName>
    </alternativeName>
</protein>
<comment type="catalytic activity">
    <reaction evidence="2">
        <text>agmatine + H2O = N-carbamoylputrescine + NH4(+)</text>
        <dbReference type="Rhea" id="RHEA:18037"/>
        <dbReference type="ChEBI" id="CHEBI:15377"/>
        <dbReference type="ChEBI" id="CHEBI:28938"/>
        <dbReference type="ChEBI" id="CHEBI:58145"/>
        <dbReference type="ChEBI" id="CHEBI:58318"/>
        <dbReference type="EC" id="3.5.3.12"/>
    </reaction>
</comment>
<proteinExistence type="inferred from homology"/>
<comment type="caution">
    <text evidence="3">The sequence shown here is derived from an EMBL/GenBank/DDBJ whole genome shotgun (WGS) entry which is preliminary data.</text>
</comment>
<evidence type="ECO:0000256" key="1">
    <source>
        <dbReference type="ARBA" id="ARBA00022801"/>
    </source>
</evidence>
<evidence type="ECO:0000313" key="4">
    <source>
        <dbReference type="Proteomes" id="UP000664554"/>
    </source>
</evidence>
<sequence length="382" mass="43007">MLSDEQNPLETSKNLITNSTPADDGFYMPAEFAPIEKIWMIWPYRTDNWRQNAIPAKHTYAAVATTISRFCKVAVLVTPDDYQACRDSLHDTIEVTAMPSNDAWARDIVPTFLINDSGELRACDWTFNAWGGDYDGLYSPWNDDDKLAERLCEHLGIKRYRTDGFVMEGGAFHVDGEGTVLTTRMCLLSPGRNPHLDENQIEDTLKAYLNAKKVLWIDYGIDPDETTGHIDDLACFARPGEVVCLYTNDPEHPFFAATQNAYQQLLNMTDAKGRRLTVHKLCCTKYPVTLPDNYDIVQSNDTKARLPGDICIASYANFLICNDAIIVPQYDDINDDLAIKQLEKVFPKHQVVGVRTKEIVFGGGNIHCITQQQPAVKKLTTV</sequence>
<dbReference type="EMBL" id="JAGBKM010000008">
    <property type="protein sequence ID" value="MBO1530758.1"/>
    <property type="molecule type" value="Genomic_DNA"/>
</dbReference>
<dbReference type="InterPro" id="IPR007466">
    <property type="entry name" value="Peptidyl-Arg-deiminase_porph"/>
</dbReference>
<dbReference type="PANTHER" id="PTHR31377">
    <property type="entry name" value="AGMATINE DEIMINASE-RELATED"/>
    <property type="match status" value="1"/>
</dbReference>
<dbReference type="HAMAP" id="MF_01841">
    <property type="entry name" value="Agmatine_deimin"/>
    <property type="match status" value="1"/>
</dbReference>
<dbReference type="Pfam" id="PF04371">
    <property type="entry name" value="PAD_porph"/>
    <property type="match status" value="1"/>
</dbReference>
<dbReference type="GO" id="GO:0047632">
    <property type="term" value="F:agmatine deiminase activity"/>
    <property type="evidence" value="ECO:0007669"/>
    <property type="project" value="UniProtKB-EC"/>
</dbReference>
<dbReference type="NCBIfam" id="NF010070">
    <property type="entry name" value="PRK13551.1"/>
    <property type="match status" value="1"/>
</dbReference>
<evidence type="ECO:0000313" key="3">
    <source>
        <dbReference type="EMBL" id="MBO1530758.1"/>
    </source>
</evidence>
<gene>
    <name evidence="2 3" type="primary">aguA</name>
    <name evidence="3" type="ORF">J3492_05970</name>
</gene>